<dbReference type="SMART" id="SM00387">
    <property type="entry name" value="HATPase_c"/>
    <property type="match status" value="1"/>
</dbReference>
<keyword evidence="8" id="KW-1133">Transmembrane helix</keyword>
<evidence type="ECO:0000256" key="8">
    <source>
        <dbReference type="ARBA" id="ARBA00022989"/>
    </source>
</evidence>
<evidence type="ECO:0000313" key="13">
    <source>
        <dbReference type="Proteomes" id="UP000289411"/>
    </source>
</evidence>
<keyword evidence="13" id="KW-1185">Reference proteome</keyword>
<organism evidence="12 13">
    <name type="scientific">Lichenibacterium ramalinae</name>
    <dbReference type="NCBI Taxonomy" id="2316527"/>
    <lineage>
        <taxon>Bacteria</taxon>
        <taxon>Pseudomonadati</taxon>
        <taxon>Pseudomonadota</taxon>
        <taxon>Alphaproteobacteria</taxon>
        <taxon>Hyphomicrobiales</taxon>
        <taxon>Lichenihabitantaceae</taxon>
        <taxon>Lichenibacterium</taxon>
    </lineage>
</organism>
<dbReference type="PANTHER" id="PTHR45436">
    <property type="entry name" value="SENSOR HISTIDINE KINASE YKOH"/>
    <property type="match status" value="1"/>
</dbReference>
<feature type="domain" description="Histidine kinase" evidence="11">
    <location>
        <begin position="228"/>
        <end position="441"/>
    </location>
</feature>
<dbReference type="EMBL" id="QYBC01000002">
    <property type="protein sequence ID" value="RYB07065.1"/>
    <property type="molecule type" value="Genomic_DNA"/>
</dbReference>
<keyword evidence="9" id="KW-0902">Two-component regulatory system</keyword>
<proteinExistence type="predicted"/>
<dbReference type="GO" id="GO:0000155">
    <property type="term" value="F:phosphorelay sensor kinase activity"/>
    <property type="evidence" value="ECO:0007669"/>
    <property type="project" value="InterPro"/>
</dbReference>
<gene>
    <name evidence="12" type="ORF">D3272_03020</name>
</gene>
<evidence type="ECO:0000256" key="1">
    <source>
        <dbReference type="ARBA" id="ARBA00000085"/>
    </source>
</evidence>
<evidence type="ECO:0000256" key="9">
    <source>
        <dbReference type="ARBA" id="ARBA00023012"/>
    </source>
</evidence>
<keyword evidence="6" id="KW-0812">Transmembrane</keyword>
<dbReference type="OrthoDB" id="9809766at2"/>
<evidence type="ECO:0000259" key="11">
    <source>
        <dbReference type="PROSITE" id="PS50109"/>
    </source>
</evidence>
<dbReference type="Pfam" id="PF02518">
    <property type="entry name" value="HATPase_c"/>
    <property type="match status" value="1"/>
</dbReference>
<dbReference type="PANTHER" id="PTHR45436:SF15">
    <property type="entry name" value="SENSOR HISTIDINE KINASE CUSS"/>
    <property type="match status" value="1"/>
</dbReference>
<dbReference type="InterPro" id="IPR003661">
    <property type="entry name" value="HisK_dim/P_dom"/>
</dbReference>
<comment type="subcellular location">
    <subcellularLocation>
        <location evidence="2">Membrane</location>
        <topology evidence="2">Multi-pass membrane protein</topology>
    </subcellularLocation>
</comment>
<dbReference type="Proteomes" id="UP000289411">
    <property type="component" value="Unassembled WGS sequence"/>
</dbReference>
<evidence type="ECO:0000256" key="3">
    <source>
        <dbReference type="ARBA" id="ARBA00012438"/>
    </source>
</evidence>
<dbReference type="Pfam" id="PF00512">
    <property type="entry name" value="HisKA"/>
    <property type="match status" value="1"/>
</dbReference>
<comment type="catalytic activity">
    <reaction evidence="1">
        <text>ATP + protein L-histidine = ADP + protein N-phospho-L-histidine.</text>
        <dbReference type="EC" id="2.7.13.3"/>
    </reaction>
</comment>
<dbReference type="PROSITE" id="PS50109">
    <property type="entry name" value="HIS_KIN"/>
    <property type="match status" value="1"/>
</dbReference>
<comment type="caution">
    <text evidence="12">The sequence shown here is derived from an EMBL/GenBank/DDBJ whole genome shotgun (WGS) entry which is preliminary data.</text>
</comment>
<dbReference type="GO" id="GO:0005886">
    <property type="term" value="C:plasma membrane"/>
    <property type="evidence" value="ECO:0007669"/>
    <property type="project" value="TreeGrafter"/>
</dbReference>
<dbReference type="RefSeq" id="WP_129217608.1">
    <property type="nucleotide sequence ID" value="NZ_QYBC01000002.1"/>
</dbReference>
<dbReference type="SMART" id="SM00388">
    <property type="entry name" value="HisKA"/>
    <property type="match status" value="1"/>
</dbReference>
<name>A0A4Q2RJ20_9HYPH</name>
<evidence type="ECO:0000256" key="10">
    <source>
        <dbReference type="ARBA" id="ARBA00023136"/>
    </source>
</evidence>
<dbReference type="InterPro" id="IPR036097">
    <property type="entry name" value="HisK_dim/P_sf"/>
</dbReference>
<dbReference type="InterPro" id="IPR050428">
    <property type="entry name" value="TCS_sensor_his_kinase"/>
</dbReference>
<dbReference type="InterPro" id="IPR003594">
    <property type="entry name" value="HATPase_dom"/>
</dbReference>
<keyword evidence="4" id="KW-0597">Phosphoprotein</keyword>
<dbReference type="Gene3D" id="3.30.565.10">
    <property type="entry name" value="Histidine kinase-like ATPase, C-terminal domain"/>
    <property type="match status" value="1"/>
</dbReference>
<evidence type="ECO:0000256" key="5">
    <source>
        <dbReference type="ARBA" id="ARBA00022679"/>
    </source>
</evidence>
<evidence type="ECO:0000256" key="2">
    <source>
        <dbReference type="ARBA" id="ARBA00004141"/>
    </source>
</evidence>
<reference evidence="12 13" key="2">
    <citation type="submission" date="2019-02" db="EMBL/GenBank/DDBJ databases">
        <title>'Lichenibacterium ramalinii' gen. nov. sp. nov., 'Lichenibacterium minor' gen. nov. sp. nov.</title>
        <authorList>
            <person name="Pankratov T."/>
        </authorList>
    </citation>
    <scope>NUCLEOTIDE SEQUENCE [LARGE SCALE GENOMIC DNA]</scope>
    <source>
        <strain evidence="12 13">RmlP001</strain>
    </source>
</reference>
<dbReference type="SUPFAM" id="SSF55874">
    <property type="entry name" value="ATPase domain of HSP90 chaperone/DNA topoisomerase II/histidine kinase"/>
    <property type="match status" value="1"/>
</dbReference>
<evidence type="ECO:0000256" key="6">
    <source>
        <dbReference type="ARBA" id="ARBA00022692"/>
    </source>
</evidence>
<dbReference type="AlphaFoldDB" id="A0A4Q2RJ20"/>
<evidence type="ECO:0000313" key="12">
    <source>
        <dbReference type="EMBL" id="RYB07065.1"/>
    </source>
</evidence>
<accession>A0A4Q2RJ20</accession>
<dbReference type="CDD" id="cd00075">
    <property type="entry name" value="HATPase"/>
    <property type="match status" value="1"/>
</dbReference>
<protein>
    <recommendedName>
        <fullName evidence="3">histidine kinase</fullName>
        <ecNumber evidence="3">2.7.13.3</ecNumber>
    </recommendedName>
</protein>
<dbReference type="InterPro" id="IPR005467">
    <property type="entry name" value="His_kinase_dom"/>
</dbReference>
<keyword evidence="5" id="KW-0808">Transferase</keyword>
<dbReference type="Gene3D" id="1.10.287.130">
    <property type="match status" value="1"/>
</dbReference>
<dbReference type="PRINTS" id="PR00344">
    <property type="entry name" value="BCTRLSENSOR"/>
</dbReference>
<sequence>MSATKRGGPSVRRAALAWMTLILTLISLAAAAVAYEIDLADADRLLDEELRLIAFYAGPGLSARSPRGHVYDGNHEVLIQVRDPSGALVYTSDPGIAIPPPPSPGFGQARRGDERWRSFLTVEGVNAVQVSQRVSPRQSLARTAALEASLPILMTIPLGWIVVAWGFGQMLNSLSRLAGTIAARGVESHTPIDLTDVPAEFTTLVEAMNALIGRWRLSLDQQKQFLSDAAHELRTPLTALRLQIDLLQSDRAGRTELDAALPELARGAGRASTLVDQLLRMARYESGDRPSESADVDIAALVLACMADFVTLAESKEIDLGLVCSEPARLRGVERDFHLLVANLIENAVRYTPRGGVVDIGVRRDGDSVVVEVADTGGGIPEDLLPRVFDRFFRAPGLVAEGTGLGLAICRAIARRHGLSLALRNSPGRGLVATVRGPAVTTPASASEAARTA</sequence>
<dbReference type="SUPFAM" id="SSF47384">
    <property type="entry name" value="Homodimeric domain of signal transducing histidine kinase"/>
    <property type="match status" value="1"/>
</dbReference>
<evidence type="ECO:0000256" key="4">
    <source>
        <dbReference type="ARBA" id="ARBA00022553"/>
    </source>
</evidence>
<keyword evidence="7" id="KW-0418">Kinase</keyword>
<dbReference type="EC" id="2.7.13.3" evidence="3"/>
<keyword evidence="10" id="KW-0472">Membrane</keyword>
<evidence type="ECO:0000256" key="7">
    <source>
        <dbReference type="ARBA" id="ARBA00022777"/>
    </source>
</evidence>
<dbReference type="InterPro" id="IPR036890">
    <property type="entry name" value="HATPase_C_sf"/>
</dbReference>
<dbReference type="InterPro" id="IPR004358">
    <property type="entry name" value="Sig_transdc_His_kin-like_C"/>
</dbReference>
<reference evidence="12 13" key="1">
    <citation type="submission" date="2018-09" db="EMBL/GenBank/DDBJ databases">
        <authorList>
            <person name="Grouzdev D.S."/>
            <person name="Krutkina M.S."/>
        </authorList>
    </citation>
    <scope>NUCLEOTIDE SEQUENCE [LARGE SCALE GENOMIC DNA]</scope>
    <source>
        <strain evidence="12 13">RmlP001</strain>
    </source>
</reference>
<dbReference type="CDD" id="cd00082">
    <property type="entry name" value="HisKA"/>
    <property type="match status" value="1"/>
</dbReference>